<dbReference type="PROSITE" id="PS51480">
    <property type="entry name" value="DHAL"/>
    <property type="match status" value="1"/>
</dbReference>
<dbReference type="Pfam" id="PF13684">
    <property type="entry name" value="FakA-like_C"/>
    <property type="match status" value="2"/>
</dbReference>
<dbReference type="InterPro" id="IPR033470">
    <property type="entry name" value="FakA-like_C"/>
</dbReference>
<evidence type="ECO:0000313" key="2">
    <source>
        <dbReference type="EMBL" id="UVI34902.1"/>
    </source>
</evidence>
<accession>A0ABY5SK47</accession>
<dbReference type="EMBL" id="CP093443">
    <property type="protein sequence ID" value="UVI34902.1"/>
    <property type="molecule type" value="Genomic_DNA"/>
</dbReference>
<dbReference type="PANTHER" id="PTHR33434">
    <property type="entry name" value="DEGV DOMAIN-CONTAINING PROTEIN DR_1986-RELATED"/>
    <property type="match status" value="1"/>
</dbReference>
<reference evidence="2" key="1">
    <citation type="submission" date="2022-03" db="EMBL/GenBank/DDBJ databases">
        <title>Brevibacterium spongiae sp. nov., isolated from marine sponge.</title>
        <authorList>
            <person name="Li Z."/>
            <person name="Zhang M."/>
        </authorList>
    </citation>
    <scope>NUCLEOTIDE SEQUENCE</scope>
    <source>
        <strain evidence="2">WHS-Z9</strain>
    </source>
</reference>
<protein>
    <submittedName>
        <fullName evidence="2">DAK2 domain-containing protein</fullName>
    </submittedName>
</protein>
<name>A0ABY5SK47_9MICO</name>
<sequence length="538" mass="56409">MSNAISLNGRLAARWARRAVDRLRKERNEIDELNVFPVPDGDTGTNMYHTLRSAYLAVEELTGPVTLPHVVAALAAGAGRGARGNSGLILAVALQGVADALAEVTVATADAMAAALETASDRARAAVARPVDGTMLTVLDAMATEAREHADAGADLVTVIAAVRERSRSALRETTGQLTVLREAEVVDAGSTGIVELFDLLYATVSGRTPQDSMLTEVARAPKIIHEATAEELEIVAILASEPPADLADELDRLGGSSIVVNALKVHVHVADETTAATVIDHLGGYGIARLDMEDLRLHEEEGETKLIALVQGTGLLMHTALNGATALTPAVGELRESMAEIIAVEERPVIVIPSSTSALKALTGLSAQIVRSRNVATLLSALAVYDPFAPAEEIFADMTEAAAGTRVGTILSAEQLAANPPTGVLPVVAEATDGPAGRPGDDHAERSVAAAHPAQFYRVFIEGKAKTQSTELSTLAVKLADRLLGAGGELLTVVHGPDCAPEVLDHLRDWIQKSHDNVHFQDIDARDSGVLVIMGVE</sequence>
<organism evidence="2 3">
    <name type="scientific">Brevibacterium spongiae</name>
    <dbReference type="NCBI Taxonomy" id="2909672"/>
    <lineage>
        <taxon>Bacteria</taxon>
        <taxon>Bacillati</taxon>
        <taxon>Actinomycetota</taxon>
        <taxon>Actinomycetes</taxon>
        <taxon>Micrococcales</taxon>
        <taxon>Brevibacteriaceae</taxon>
        <taxon>Brevibacterium</taxon>
    </lineage>
</organism>
<dbReference type="SMART" id="SM01120">
    <property type="entry name" value="Dak2"/>
    <property type="match status" value="1"/>
</dbReference>
<dbReference type="RefSeq" id="WP_265417574.1">
    <property type="nucleotide sequence ID" value="NZ_CP093443.1"/>
</dbReference>
<dbReference type="PANTHER" id="PTHR33434:SF4">
    <property type="entry name" value="PHOSPHATASE PROTEIN"/>
    <property type="match status" value="1"/>
</dbReference>
<evidence type="ECO:0000313" key="3">
    <source>
        <dbReference type="Proteomes" id="UP001064879"/>
    </source>
</evidence>
<gene>
    <name evidence="2" type="ORF">L1F31_12300</name>
</gene>
<dbReference type="Gene3D" id="1.25.40.340">
    <property type="match status" value="1"/>
</dbReference>
<dbReference type="Pfam" id="PF02734">
    <property type="entry name" value="Dak2"/>
    <property type="match status" value="1"/>
</dbReference>
<dbReference type="SMART" id="SM01121">
    <property type="entry name" value="Dak1_2"/>
    <property type="match status" value="1"/>
</dbReference>
<feature type="domain" description="DhaL" evidence="1">
    <location>
        <begin position="10"/>
        <end position="203"/>
    </location>
</feature>
<proteinExistence type="predicted"/>
<dbReference type="InterPro" id="IPR004007">
    <property type="entry name" value="DhaL_dom"/>
</dbReference>
<dbReference type="SUPFAM" id="SSF101473">
    <property type="entry name" value="DhaL-like"/>
    <property type="match status" value="1"/>
</dbReference>
<dbReference type="Proteomes" id="UP001064879">
    <property type="component" value="Chromosome"/>
</dbReference>
<dbReference type="InterPro" id="IPR050270">
    <property type="entry name" value="DegV_domain_contain"/>
</dbReference>
<keyword evidence="3" id="KW-1185">Reference proteome</keyword>
<dbReference type="InterPro" id="IPR036117">
    <property type="entry name" value="DhaL_dom_sf"/>
</dbReference>
<evidence type="ECO:0000259" key="1">
    <source>
        <dbReference type="PROSITE" id="PS51480"/>
    </source>
</evidence>